<proteinExistence type="predicted"/>
<protein>
    <submittedName>
        <fullName evidence="1">Uncharacterized protein</fullName>
    </submittedName>
</protein>
<gene>
    <name evidence="1" type="ORF">GCM10023196_056160</name>
</gene>
<evidence type="ECO:0000313" key="2">
    <source>
        <dbReference type="Proteomes" id="UP001501442"/>
    </source>
</evidence>
<comment type="caution">
    <text evidence="1">The sequence shown here is derived from an EMBL/GenBank/DDBJ whole genome shotgun (WGS) entry which is preliminary data.</text>
</comment>
<reference evidence="2" key="1">
    <citation type="journal article" date="2019" name="Int. J. Syst. Evol. Microbiol.">
        <title>The Global Catalogue of Microorganisms (GCM) 10K type strain sequencing project: providing services to taxonomists for standard genome sequencing and annotation.</title>
        <authorList>
            <consortium name="The Broad Institute Genomics Platform"/>
            <consortium name="The Broad Institute Genome Sequencing Center for Infectious Disease"/>
            <person name="Wu L."/>
            <person name="Ma J."/>
        </authorList>
    </citation>
    <scope>NUCLEOTIDE SEQUENCE [LARGE SCALE GENOMIC DNA]</scope>
    <source>
        <strain evidence="2">JCM 17939</strain>
    </source>
</reference>
<accession>A0ABP8UF21</accession>
<dbReference type="EMBL" id="BAABHK010000008">
    <property type="protein sequence ID" value="GAA4630512.1"/>
    <property type="molecule type" value="Genomic_DNA"/>
</dbReference>
<dbReference type="Proteomes" id="UP001501442">
    <property type="component" value="Unassembled WGS sequence"/>
</dbReference>
<sequence>MTGDVDRDLRSTMAKFLGRVRARDVHGLARLETNPHDSSWATARAGSAWLIDHYADALGGAMRVEVVDDSVGEQEWHLCLRFGAPERDLRLTVLETGKDGHFSPDGGYRTLLLSGFAEVKGTPRPNPSIPPGTFCAAGVVGPQWG</sequence>
<evidence type="ECO:0000313" key="1">
    <source>
        <dbReference type="EMBL" id="GAA4630512.1"/>
    </source>
</evidence>
<organism evidence="1 2">
    <name type="scientific">Actinoallomurus vinaceus</name>
    <dbReference type="NCBI Taxonomy" id="1080074"/>
    <lineage>
        <taxon>Bacteria</taxon>
        <taxon>Bacillati</taxon>
        <taxon>Actinomycetota</taxon>
        <taxon>Actinomycetes</taxon>
        <taxon>Streptosporangiales</taxon>
        <taxon>Thermomonosporaceae</taxon>
        <taxon>Actinoallomurus</taxon>
    </lineage>
</organism>
<name>A0ABP8UF21_9ACTN</name>
<keyword evidence="2" id="KW-1185">Reference proteome</keyword>